<accession>A0A372JJN7</accession>
<dbReference type="Gene3D" id="3.60.40.10">
    <property type="entry name" value="PPM-type phosphatase domain"/>
    <property type="match status" value="1"/>
</dbReference>
<dbReference type="Proteomes" id="UP000261811">
    <property type="component" value="Unassembled WGS sequence"/>
</dbReference>
<dbReference type="EMBL" id="QURH01000312">
    <property type="protein sequence ID" value="RFU40064.1"/>
    <property type="molecule type" value="Genomic_DNA"/>
</dbReference>
<keyword evidence="3" id="KW-1185">Reference proteome</keyword>
<evidence type="ECO:0000313" key="2">
    <source>
        <dbReference type="EMBL" id="RFU40064.1"/>
    </source>
</evidence>
<dbReference type="InterPro" id="IPR036457">
    <property type="entry name" value="PPM-type-like_dom_sf"/>
</dbReference>
<dbReference type="InterPro" id="IPR003594">
    <property type="entry name" value="HATPase_dom"/>
</dbReference>
<sequence>MRVEDQSAVAAARRRATGLAEQLGFTGERLGRVQLAVTEAATNLVKHAVRGEMLVRVSRRGGDAAIEFVCFDRGPGIADVPGARLDGYSTSGTLGVGLGAIERIADASGLYSASEAGTVLFARFHQPDGAATVTDPPFAGLTRPIEGEEECGDAYAARLHEGTVYAMVCDGLGHGPLAARAAQEAVRVMREAVLPAAPADLLRQVHDRLGSTRGGAVAVAAVQPSAGTVRFAGLGNVAGWVLGGDRRRGMISVPGIAGAGRRPLREHVYDLPPGGAVVMHSDGLTDKWDGASLPALDRDPLLVSAELMRGAGVRHDDRCVLTVTTSGRR</sequence>
<dbReference type="SUPFAM" id="SSF81606">
    <property type="entry name" value="PP2C-like"/>
    <property type="match status" value="1"/>
</dbReference>
<dbReference type="InterPro" id="IPR001932">
    <property type="entry name" value="PPM-type_phosphatase-like_dom"/>
</dbReference>
<evidence type="ECO:0000313" key="3">
    <source>
        <dbReference type="Proteomes" id="UP000261811"/>
    </source>
</evidence>
<protein>
    <submittedName>
        <fullName evidence="2">Transcriptional regulator</fullName>
    </submittedName>
</protein>
<proteinExistence type="predicted"/>
<comment type="caution">
    <text evidence="2">The sequence shown here is derived from an EMBL/GenBank/DDBJ whole genome shotgun (WGS) entry which is preliminary data.</text>
</comment>
<dbReference type="Pfam" id="PF13581">
    <property type="entry name" value="HATPase_c_2"/>
    <property type="match status" value="1"/>
</dbReference>
<dbReference type="Gene3D" id="3.30.565.10">
    <property type="entry name" value="Histidine kinase-like ATPase, C-terminal domain"/>
    <property type="match status" value="1"/>
</dbReference>
<dbReference type="SMART" id="SM00331">
    <property type="entry name" value="PP2C_SIG"/>
    <property type="match status" value="1"/>
</dbReference>
<feature type="domain" description="PPM-type phosphatase" evidence="1">
    <location>
        <begin position="135"/>
        <end position="325"/>
    </location>
</feature>
<dbReference type="InterPro" id="IPR036890">
    <property type="entry name" value="HATPase_C_sf"/>
</dbReference>
<dbReference type="InterPro" id="IPR039248">
    <property type="entry name" value="Ptase_RsbX"/>
</dbReference>
<dbReference type="OrthoDB" id="479131at2"/>
<name>A0A372JJN7_9ACTN</name>
<evidence type="ECO:0000259" key="1">
    <source>
        <dbReference type="SMART" id="SM00331"/>
    </source>
</evidence>
<dbReference type="PANTHER" id="PTHR35801">
    <property type="entry name" value="PHOSPHOSERINE PHOSPHATASE RSBX"/>
    <property type="match status" value="1"/>
</dbReference>
<dbReference type="PANTHER" id="PTHR35801:SF1">
    <property type="entry name" value="PHOSPHOSERINE PHOSPHATASE RSBX"/>
    <property type="match status" value="1"/>
</dbReference>
<reference evidence="2 3" key="1">
    <citation type="submission" date="2018-08" db="EMBL/GenBank/DDBJ databases">
        <title>Actinomadura jelena sp. nov., a novel Actinomycete isolated from soil in Chad.</title>
        <authorList>
            <person name="Shi L."/>
        </authorList>
    </citation>
    <scope>NUCLEOTIDE SEQUENCE [LARGE SCALE GENOMIC DNA]</scope>
    <source>
        <strain evidence="2 3">NEAU-G17</strain>
    </source>
</reference>
<dbReference type="AlphaFoldDB" id="A0A372JJN7"/>
<gene>
    <name evidence="2" type="ORF">DZF91_19285</name>
</gene>
<organism evidence="2 3">
    <name type="scientific">Actinomadura logoneensis</name>
    <dbReference type="NCBI Taxonomy" id="2293572"/>
    <lineage>
        <taxon>Bacteria</taxon>
        <taxon>Bacillati</taxon>
        <taxon>Actinomycetota</taxon>
        <taxon>Actinomycetes</taxon>
        <taxon>Streptosporangiales</taxon>
        <taxon>Thermomonosporaceae</taxon>
        <taxon>Actinomadura</taxon>
    </lineage>
</organism>
<dbReference type="Pfam" id="PF07228">
    <property type="entry name" value="SpoIIE"/>
    <property type="match status" value="1"/>
</dbReference>
<dbReference type="SUPFAM" id="SSF55874">
    <property type="entry name" value="ATPase domain of HSP90 chaperone/DNA topoisomerase II/histidine kinase"/>
    <property type="match status" value="1"/>
</dbReference>